<protein>
    <submittedName>
        <fullName evidence="2">Uncharacterized protein</fullName>
    </submittedName>
</protein>
<proteinExistence type="predicted"/>
<organism evidence="2 3">
    <name type="scientific">Elysia marginata</name>
    <dbReference type="NCBI Taxonomy" id="1093978"/>
    <lineage>
        <taxon>Eukaryota</taxon>
        <taxon>Metazoa</taxon>
        <taxon>Spiralia</taxon>
        <taxon>Lophotrochozoa</taxon>
        <taxon>Mollusca</taxon>
        <taxon>Gastropoda</taxon>
        <taxon>Heterobranchia</taxon>
        <taxon>Euthyneura</taxon>
        <taxon>Panpulmonata</taxon>
        <taxon>Sacoglossa</taxon>
        <taxon>Placobranchoidea</taxon>
        <taxon>Plakobranchidae</taxon>
        <taxon>Elysia</taxon>
    </lineage>
</organism>
<reference evidence="2 3" key="1">
    <citation type="journal article" date="2021" name="Elife">
        <title>Chloroplast acquisition without the gene transfer in kleptoplastic sea slugs, Plakobranchus ocellatus.</title>
        <authorList>
            <person name="Maeda T."/>
            <person name="Takahashi S."/>
            <person name="Yoshida T."/>
            <person name="Shimamura S."/>
            <person name="Takaki Y."/>
            <person name="Nagai Y."/>
            <person name="Toyoda A."/>
            <person name="Suzuki Y."/>
            <person name="Arimoto A."/>
            <person name="Ishii H."/>
            <person name="Satoh N."/>
            <person name="Nishiyama T."/>
            <person name="Hasebe M."/>
            <person name="Maruyama T."/>
            <person name="Minagawa J."/>
            <person name="Obokata J."/>
            <person name="Shigenobu S."/>
        </authorList>
    </citation>
    <scope>NUCLEOTIDE SEQUENCE [LARGE SCALE GENOMIC DNA]</scope>
</reference>
<accession>A0AAV4JAC0</accession>
<name>A0AAV4JAC0_9GAST</name>
<dbReference type="Proteomes" id="UP000762676">
    <property type="component" value="Unassembled WGS sequence"/>
</dbReference>
<keyword evidence="3" id="KW-1185">Reference proteome</keyword>
<feature type="region of interest" description="Disordered" evidence="1">
    <location>
        <begin position="1"/>
        <end position="31"/>
    </location>
</feature>
<sequence>MKKKKSLENPRSTSTSSERSQRKLKPRDISYGPIHSGVGEIELSIFGNLVSVNGLFPARLLHIFLFSTSLCKLTYGHSPQTVQPLRLRASTGSGYNVQPPVVNPGPSAHLTPNL</sequence>
<dbReference type="EMBL" id="BMAT01006686">
    <property type="protein sequence ID" value="GFS17922.1"/>
    <property type="molecule type" value="Genomic_DNA"/>
</dbReference>
<evidence type="ECO:0000313" key="3">
    <source>
        <dbReference type="Proteomes" id="UP000762676"/>
    </source>
</evidence>
<evidence type="ECO:0000256" key="1">
    <source>
        <dbReference type="SAM" id="MobiDB-lite"/>
    </source>
</evidence>
<gene>
    <name evidence="2" type="ORF">ElyMa_003250700</name>
</gene>
<dbReference type="AlphaFoldDB" id="A0AAV4JAC0"/>
<comment type="caution">
    <text evidence="2">The sequence shown here is derived from an EMBL/GenBank/DDBJ whole genome shotgun (WGS) entry which is preliminary data.</text>
</comment>
<feature type="region of interest" description="Disordered" evidence="1">
    <location>
        <begin position="93"/>
        <end position="114"/>
    </location>
</feature>
<evidence type="ECO:0000313" key="2">
    <source>
        <dbReference type="EMBL" id="GFS17922.1"/>
    </source>
</evidence>